<feature type="domain" description="IclR-ED" evidence="5">
    <location>
        <begin position="68"/>
        <end position="249"/>
    </location>
</feature>
<name>A0A7X5ZBH7_9MYCO</name>
<dbReference type="Gene3D" id="1.10.10.10">
    <property type="entry name" value="Winged helix-like DNA-binding domain superfamily/Winged helix DNA-binding domain"/>
    <property type="match status" value="1"/>
</dbReference>
<evidence type="ECO:0000259" key="5">
    <source>
        <dbReference type="PROSITE" id="PS51078"/>
    </source>
</evidence>
<organism evidence="6 7">
    <name type="scientific">Mycolicibacterium fluoranthenivorans</name>
    <dbReference type="NCBI Taxonomy" id="258505"/>
    <lineage>
        <taxon>Bacteria</taxon>
        <taxon>Bacillati</taxon>
        <taxon>Actinomycetota</taxon>
        <taxon>Actinomycetes</taxon>
        <taxon>Mycobacteriales</taxon>
        <taxon>Mycobacteriaceae</taxon>
        <taxon>Mycolicibacterium</taxon>
    </lineage>
</organism>
<dbReference type="GO" id="GO:0045892">
    <property type="term" value="P:negative regulation of DNA-templated transcription"/>
    <property type="evidence" value="ECO:0007669"/>
    <property type="project" value="TreeGrafter"/>
</dbReference>
<keyword evidence="2 6" id="KW-0238">DNA-binding</keyword>
<dbReference type="PANTHER" id="PTHR30136">
    <property type="entry name" value="HELIX-TURN-HELIX TRANSCRIPTIONAL REGULATOR, ICLR FAMILY"/>
    <property type="match status" value="1"/>
</dbReference>
<evidence type="ECO:0000256" key="2">
    <source>
        <dbReference type="ARBA" id="ARBA00023125"/>
    </source>
</evidence>
<dbReference type="PANTHER" id="PTHR30136:SF24">
    <property type="entry name" value="HTH-TYPE TRANSCRIPTIONAL REPRESSOR ALLR"/>
    <property type="match status" value="1"/>
</dbReference>
<dbReference type="Gene3D" id="3.30.450.40">
    <property type="match status" value="1"/>
</dbReference>
<dbReference type="AlphaFoldDB" id="A0A7X5ZBH7"/>
<evidence type="ECO:0000259" key="4">
    <source>
        <dbReference type="PROSITE" id="PS51077"/>
    </source>
</evidence>
<dbReference type="PROSITE" id="PS51078">
    <property type="entry name" value="ICLR_ED"/>
    <property type="match status" value="1"/>
</dbReference>
<comment type="caution">
    <text evidence="6">The sequence shown here is derived from an EMBL/GenBank/DDBJ whole genome shotgun (WGS) entry which is preliminary data.</text>
</comment>
<evidence type="ECO:0000313" key="6">
    <source>
        <dbReference type="EMBL" id="NIH94228.1"/>
    </source>
</evidence>
<dbReference type="EMBL" id="JAANOW010000001">
    <property type="protein sequence ID" value="NIH94228.1"/>
    <property type="molecule type" value="Genomic_DNA"/>
</dbReference>
<dbReference type="Pfam" id="PF09339">
    <property type="entry name" value="HTH_IclR"/>
    <property type="match status" value="1"/>
</dbReference>
<dbReference type="InterPro" id="IPR005471">
    <property type="entry name" value="Tscrpt_reg_IclR_N"/>
</dbReference>
<dbReference type="InterPro" id="IPR014757">
    <property type="entry name" value="Tscrpt_reg_IclR_C"/>
</dbReference>
<evidence type="ECO:0000256" key="3">
    <source>
        <dbReference type="ARBA" id="ARBA00023163"/>
    </source>
</evidence>
<gene>
    <name evidence="6" type="ORF">FHU31_001184</name>
</gene>
<dbReference type="SMART" id="SM00346">
    <property type="entry name" value="HTH_ICLR"/>
    <property type="match status" value="1"/>
</dbReference>
<dbReference type="GO" id="GO:0003677">
    <property type="term" value="F:DNA binding"/>
    <property type="evidence" value="ECO:0007669"/>
    <property type="project" value="UniProtKB-KW"/>
</dbReference>
<dbReference type="InterPro" id="IPR050707">
    <property type="entry name" value="HTH_MetabolicPath_Reg"/>
</dbReference>
<dbReference type="SUPFAM" id="SSF55781">
    <property type="entry name" value="GAF domain-like"/>
    <property type="match status" value="1"/>
</dbReference>
<proteinExistence type="predicted"/>
<reference evidence="6 7" key="1">
    <citation type="submission" date="2020-03" db="EMBL/GenBank/DDBJ databases">
        <title>Sequencing the genomes of 1000 actinobacteria strains.</title>
        <authorList>
            <person name="Klenk H.-P."/>
        </authorList>
    </citation>
    <scope>NUCLEOTIDE SEQUENCE [LARGE SCALE GENOMIC DNA]</scope>
    <source>
        <strain evidence="6 7">DSM 44556</strain>
    </source>
</reference>
<dbReference type="RefSeq" id="WP_167156689.1">
    <property type="nucleotide sequence ID" value="NZ_JAANOW010000001.1"/>
</dbReference>
<dbReference type="InterPro" id="IPR029016">
    <property type="entry name" value="GAF-like_dom_sf"/>
</dbReference>
<dbReference type="InterPro" id="IPR036388">
    <property type="entry name" value="WH-like_DNA-bd_sf"/>
</dbReference>
<evidence type="ECO:0000313" key="7">
    <source>
        <dbReference type="Proteomes" id="UP000547444"/>
    </source>
</evidence>
<keyword evidence="7" id="KW-1185">Reference proteome</keyword>
<sequence length="249" mass="26656">MTARRDPSPHHPSTVSNSLEILETVAALGLGVTAKEIATSLHMPPATAYRLLNALVAEEYLVRTADLRGFGLGARLNGLLTTASTPNLCHAARVHLAAVRDEVRFAIHLLVFHPTSVRVLDADPDHPVRAERELVRNLHASAAGHLLLASASTWQRLLPPTALRKLTPHTITSLAELNEALRAVRSAQFAVQSDQLEIGLACAAVPLLDTEGDAAGALCIAGPSARTDTLLTHIDRLRAHARELAPLVF</sequence>
<accession>A0A7X5ZBH7</accession>
<keyword evidence="3" id="KW-0804">Transcription</keyword>
<feature type="domain" description="HTH iclR-type" evidence="4">
    <location>
        <begin position="12"/>
        <end position="74"/>
    </location>
</feature>
<dbReference type="InterPro" id="IPR036390">
    <property type="entry name" value="WH_DNA-bd_sf"/>
</dbReference>
<dbReference type="Proteomes" id="UP000547444">
    <property type="component" value="Unassembled WGS sequence"/>
</dbReference>
<protein>
    <submittedName>
        <fullName evidence="6">DNA-binding IclR family transcriptional regulator</fullName>
    </submittedName>
</protein>
<dbReference type="Pfam" id="PF01614">
    <property type="entry name" value="IclR_C"/>
    <property type="match status" value="1"/>
</dbReference>
<evidence type="ECO:0000256" key="1">
    <source>
        <dbReference type="ARBA" id="ARBA00023015"/>
    </source>
</evidence>
<dbReference type="GO" id="GO:0003700">
    <property type="term" value="F:DNA-binding transcription factor activity"/>
    <property type="evidence" value="ECO:0007669"/>
    <property type="project" value="TreeGrafter"/>
</dbReference>
<dbReference type="PROSITE" id="PS51077">
    <property type="entry name" value="HTH_ICLR"/>
    <property type="match status" value="1"/>
</dbReference>
<dbReference type="SUPFAM" id="SSF46785">
    <property type="entry name" value="Winged helix' DNA-binding domain"/>
    <property type="match status" value="1"/>
</dbReference>
<keyword evidence="1" id="KW-0805">Transcription regulation</keyword>